<dbReference type="InterPro" id="IPR013210">
    <property type="entry name" value="LRR_N_plant-typ"/>
</dbReference>
<keyword evidence="2" id="KW-0812">Transmembrane</keyword>
<dbReference type="PRINTS" id="PR00019">
    <property type="entry name" value="LEURICHRPT"/>
</dbReference>
<evidence type="ECO:0000256" key="3">
    <source>
        <dbReference type="ARBA" id="ARBA00022737"/>
    </source>
</evidence>
<evidence type="ECO:0000256" key="7">
    <source>
        <dbReference type="ARBA" id="ARBA00023136"/>
    </source>
</evidence>
<evidence type="ECO:0000259" key="10">
    <source>
        <dbReference type="Pfam" id="PF08263"/>
    </source>
</evidence>
<dbReference type="SMART" id="SM00369">
    <property type="entry name" value="LRR_TYP"/>
    <property type="match status" value="8"/>
</dbReference>
<keyword evidence="12" id="KW-1185">Reference proteome</keyword>
<keyword evidence="8" id="KW-0325">Glycoprotein</keyword>
<evidence type="ECO:0000256" key="9">
    <source>
        <dbReference type="SAM" id="SignalP"/>
    </source>
</evidence>
<evidence type="ECO:0000256" key="2">
    <source>
        <dbReference type="ARBA" id="ARBA00022692"/>
    </source>
</evidence>
<dbReference type="Pfam" id="PF13855">
    <property type="entry name" value="LRR_8"/>
    <property type="match status" value="2"/>
</dbReference>
<evidence type="ECO:0000256" key="1">
    <source>
        <dbReference type="ARBA" id="ARBA00022614"/>
    </source>
</evidence>
<feature type="domain" description="Leucine-rich repeat-containing N-terminal plant-type" evidence="10">
    <location>
        <begin position="45"/>
        <end position="87"/>
    </location>
</feature>
<comment type="caution">
    <text evidence="11">The sequence shown here is derived from an EMBL/GenBank/DDBJ whole genome shotgun (WGS) entry which is preliminary data.</text>
</comment>
<evidence type="ECO:0000313" key="12">
    <source>
        <dbReference type="Proteomes" id="UP001417504"/>
    </source>
</evidence>
<dbReference type="Pfam" id="PF00560">
    <property type="entry name" value="LRR_1"/>
    <property type="match status" value="5"/>
</dbReference>
<dbReference type="SUPFAM" id="SSF52047">
    <property type="entry name" value="RNI-like"/>
    <property type="match status" value="1"/>
</dbReference>
<evidence type="ECO:0000313" key="11">
    <source>
        <dbReference type="EMBL" id="KAK9096164.1"/>
    </source>
</evidence>
<dbReference type="PANTHER" id="PTHR48056">
    <property type="entry name" value="LRR RECEPTOR-LIKE SERINE/THREONINE-PROTEIN KINASE-RELATED"/>
    <property type="match status" value="1"/>
</dbReference>
<dbReference type="GO" id="GO:0005524">
    <property type="term" value="F:ATP binding"/>
    <property type="evidence" value="ECO:0007669"/>
    <property type="project" value="UniProtKB-KW"/>
</dbReference>
<dbReference type="InterPro" id="IPR050647">
    <property type="entry name" value="Plant_LRR-RLKs"/>
</dbReference>
<dbReference type="Gene3D" id="3.80.10.10">
    <property type="entry name" value="Ribonuclease Inhibitor"/>
    <property type="match status" value="4"/>
</dbReference>
<keyword evidence="5" id="KW-0067">ATP-binding</keyword>
<keyword evidence="4" id="KW-0547">Nucleotide-binding</keyword>
<dbReference type="PROSITE" id="PS51450">
    <property type="entry name" value="LRR"/>
    <property type="match status" value="2"/>
</dbReference>
<keyword evidence="9" id="KW-0732">Signal</keyword>
<feature type="signal peptide" evidence="9">
    <location>
        <begin position="1"/>
        <end position="29"/>
    </location>
</feature>
<keyword evidence="6" id="KW-1133">Transmembrane helix</keyword>
<accession>A0AAP0HRT7</accession>
<gene>
    <name evidence="11" type="ORF">Sjap_021661</name>
</gene>
<dbReference type="InterPro" id="IPR001611">
    <property type="entry name" value="Leu-rich_rpt"/>
</dbReference>
<proteinExistence type="predicted"/>
<keyword evidence="1" id="KW-0433">Leucine-rich repeat</keyword>
<dbReference type="InterPro" id="IPR003591">
    <property type="entry name" value="Leu-rich_rpt_typical-subtyp"/>
</dbReference>
<dbReference type="InterPro" id="IPR032675">
    <property type="entry name" value="LRR_dom_sf"/>
</dbReference>
<dbReference type="Pfam" id="PF08263">
    <property type="entry name" value="LRRNT_2"/>
    <property type="match status" value="1"/>
</dbReference>
<evidence type="ECO:0000256" key="8">
    <source>
        <dbReference type="ARBA" id="ARBA00023180"/>
    </source>
</evidence>
<protein>
    <recommendedName>
        <fullName evidence="10">Leucine-rich repeat-containing N-terminal plant-type domain-containing protein</fullName>
    </recommendedName>
</protein>
<dbReference type="SUPFAM" id="SSF52058">
    <property type="entry name" value="L domain-like"/>
    <property type="match status" value="2"/>
</dbReference>
<sequence length="731" mass="81452">MEYHIHNCCFFFLIISLLLLPWHIRSSSSSSPLIPFSNTYLCRRDQSLALLQIKESINPRPSYYHPKFASWKVTTDCCTSWDGVTCDDFGFVIGLDVSESFSHASIDSNSSLFNLRHLKALNLAGNSFLSFSFPTLVAKLCSITYFNLSHTLISGHIPSEISQLNNLTSLDLSYSFYDKVVPLEFSKLTNLIYLRLSQLTLESPIALRTLIYNFSSLKELYLDAATPTTDDKKGGIAQDWFEAVASIRSSLRVLSMSRMGLSGPMGYSILHFSSLSQLYLSDNNITHFPQEMFQLPNLEILDLSGNHHLTLSSLDLPPNKQYALQQLIVGGINFPGRSLPHSIGNLNLLTKFDASNCDLTGPISSSLSKLSQLSQLEELDLWNNAFVGTLSSFAWPNLSSLRMLDLSGNQLTGTISSTLSQLSQLSQLEQLDLGNNAFVGTLSSFAWSNLSNLRKLDLCNNKLEGRIPSSFSKLSNLETLKLCSNNFHGMVDPRMFKNLKRLATIDLSDNILLSIDTSDLALSLPHLDDFGFSSCNLSEFPRFLKYQENPFELDLSNNQIQGKVPEWIWNKVITLYLANNSLVGFEDPVSNHSSSKLSTLDLSNNNFEGSIPFFFGTSLSGISLSNNKFTGEIPSYFCNPNLIMVDFSKNQISGRIPPCLAELEYVYLHENKLQGSIPDTFRVGCSLRVLALRGNQLEGKLPRSLANCSSLIVLDVGDNQINNHRSLVQQL</sequence>
<keyword evidence="3" id="KW-0677">Repeat</keyword>
<evidence type="ECO:0000256" key="6">
    <source>
        <dbReference type="ARBA" id="ARBA00022989"/>
    </source>
</evidence>
<dbReference type="FunFam" id="3.80.10.10:FF:001678">
    <property type="entry name" value="Calmodulin-binding receptor kinase CaMRLK"/>
    <property type="match status" value="1"/>
</dbReference>
<evidence type="ECO:0000256" key="4">
    <source>
        <dbReference type="ARBA" id="ARBA00022741"/>
    </source>
</evidence>
<dbReference type="Proteomes" id="UP001417504">
    <property type="component" value="Unassembled WGS sequence"/>
</dbReference>
<organism evidence="11 12">
    <name type="scientific">Stephania japonica</name>
    <dbReference type="NCBI Taxonomy" id="461633"/>
    <lineage>
        <taxon>Eukaryota</taxon>
        <taxon>Viridiplantae</taxon>
        <taxon>Streptophyta</taxon>
        <taxon>Embryophyta</taxon>
        <taxon>Tracheophyta</taxon>
        <taxon>Spermatophyta</taxon>
        <taxon>Magnoliopsida</taxon>
        <taxon>Ranunculales</taxon>
        <taxon>Menispermaceae</taxon>
        <taxon>Menispermoideae</taxon>
        <taxon>Cissampelideae</taxon>
        <taxon>Stephania</taxon>
    </lineage>
</organism>
<name>A0AAP0HRT7_9MAGN</name>
<evidence type="ECO:0000256" key="5">
    <source>
        <dbReference type="ARBA" id="ARBA00022840"/>
    </source>
</evidence>
<keyword evidence="7" id="KW-0472">Membrane</keyword>
<dbReference type="PANTHER" id="PTHR48056:SF81">
    <property type="entry name" value="RECEPTOR PROTEIN-TYROSINE KINASE CEPR1"/>
    <property type="match status" value="1"/>
</dbReference>
<dbReference type="EMBL" id="JBBNAE010000009">
    <property type="protein sequence ID" value="KAK9096164.1"/>
    <property type="molecule type" value="Genomic_DNA"/>
</dbReference>
<reference evidence="11 12" key="1">
    <citation type="submission" date="2024-01" db="EMBL/GenBank/DDBJ databases">
        <title>Genome assemblies of Stephania.</title>
        <authorList>
            <person name="Yang L."/>
        </authorList>
    </citation>
    <scope>NUCLEOTIDE SEQUENCE [LARGE SCALE GENOMIC DNA]</scope>
    <source>
        <strain evidence="11">QJT</strain>
        <tissue evidence="11">Leaf</tissue>
    </source>
</reference>
<dbReference type="AlphaFoldDB" id="A0AAP0HRT7"/>
<feature type="chain" id="PRO_5042887509" description="Leucine-rich repeat-containing N-terminal plant-type domain-containing protein" evidence="9">
    <location>
        <begin position="30"/>
        <end position="731"/>
    </location>
</feature>